<dbReference type="AlphaFoldDB" id="A0A1U7NHI4"/>
<accession>A0A1U7NHI4</accession>
<keyword evidence="2" id="KW-0472">Membrane</keyword>
<dbReference type="RefSeq" id="WP_075818442.1">
    <property type="nucleotide sequence ID" value="NZ_CAPNHH010000042.1"/>
</dbReference>
<feature type="signal peptide" evidence="3">
    <location>
        <begin position="1"/>
        <end position="27"/>
    </location>
</feature>
<dbReference type="EMBL" id="MPJW01000089">
    <property type="protein sequence ID" value="OLU41276.1"/>
    <property type="molecule type" value="Genomic_DNA"/>
</dbReference>
<name>A0A1U7NHI4_9FIRM</name>
<evidence type="ECO:0000256" key="1">
    <source>
        <dbReference type="SAM" id="MobiDB-lite"/>
    </source>
</evidence>
<feature type="transmembrane region" description="Helical" evidence="2">
    <location>
        <begin position="214"/>
        <end position="232"/>
    </location>
</feature>
<organism evidence="4 5">
    <name type="scientific">Ileibacterium valens</name>
    <dbReference type="NCBI Taxonomy" id="1862668"/>
    <lineage>
        <taxon>Bacteria</taxon>
        <taxon>Bacillati</taxon>
        <taxon>Bacillota</taxon>
        <taxon>Erysipelotrichia</taxon>
        <taxon>Erysipelotrichales</taxon>
        <taxon>Erysipelotrichaceae</taxon>
        <taxon>Ileibacterium</taxon>
    </lineage>
</organism>
<evidence type="ECO:0000256" key="3">
    <source>
        <dbReference type="SAM" id="SignalP"/>
    </source>
</evidence>
<comment type="caution">
    <text evidence="4">The sequence shown here is derived from an EMBL/GenBank/DDBJ whole genome shotgun (WGS) entry which is preliminary data.</text>
</comment>
<protein>
    <recommendedName>
        <fullName evidence="6">Gram-positive cocci surface proteins LPxTG domain-containing protein</fullName>
    </recommendedName>
</protein>
<gene>
    <name evidence="4" type="ORF">BO222_03620</name>
</gene>
<dbReference type="GeneID" id="82202308"/>
<dbReference type="PROSITE" id="PS51257">
    <property type="entry name" value="PROKAR_LIPOPROTEIN"/>
    <property type="match status" value="1"/>
</dbReference>
<keyword evidence="2" id="KW-1133">Transmembrane helix</keyword>
<dbReference type="Proteomes" id="UP000186341">
    <property type="component" value="Unassembled WGS sequence"/>
</dbReference>
<reference evidence="4 5" key="1">
    <citation type="submission" date="2016-11" db="EMBL/GenBank/DDBJ databases">
        <title>Description of two novel members of the family Erysipelotrichaceae: Ileibacterium lipovorans gen. nov., sp. nov. and Dubosiella newyorkensis, gen. nov., sp. nov.</title>
        <authorList>
            <person name="Cox L.M."/>
            <person name="Sohn J."/>
            <person name="Tyrrell K.L."/>
            <person name="Citron D.M."/>
            <person name="Lawson P.A."/>
            <person name="Patel N.B."/>
            <person name="Iizumi T."/>
            <person name="Perez-Perez G.I."/>
            <person name="Goldstein E.J."/>
            <person name="Blaser M.J."/>
        </authorList>
    </citation>
    <scope>NUCLEOTIDE SEQUENCE [LARGE SCALE GENOMIC DNA]</scope>
    <source>
        <strain evidence="4 5">NYU-BL-A3</strain>
    </source>
</reference>
<feature type="chain" id="PRO_5012278939" description="Gram-positive cocci surface proteins LPxTG domain-containing protein" evidence="3">
    <location>
        <begin position="28"/>
        <end position="241"/>
    </location>
</feature>
<sequence>MNKLKASIYSLMISSCMLGILQTPVYAEDMSIHFSGQDQGFTLDTGDSIDDPDLFSSFKNVMPGDTLTQTITITNKNKDSDYIALYLEIQEHDDVKDPLSNHPDNNEESVESMKQFTEQLTLRLIHNDELIFEGAPHVGNTSIKLGEFEPNETSVITAELTVPHDLGNDFANRFGEVDWRFTAEGLDRGTGIPTKPNKPGKPGKPADTSTGTNASFWLVSLITAGLIIVSWYKKHDRSSIQ</sequence>
<feature type="region of interest" description="Disordered" evidence="1">
    <location>
        <begin position="185"/>
        <end position="209"/>
    </location>
</feature>
<evidence type="ECO:0000313" key="4">
    <source>
        <dbReference type="EMBL" id="OLU41276.1"/>
    </source>
</evidence>
<keyword evidence="3" id="KW-0732">Signal</keyword>
<evidence type="ECO:0008006" key="6">
    <source>
        <dbReference type="Google" id="ProtNLM"/>
    </source>
</evidence>
<keyword evidence="2" id="KW-0812">Transmembrane</keyword>
<dbReference type="OrthoDB" id="1656120at2"/>
<evidence type="ECO:0000313" key="5">
    <source>
        <dbReference type="Proteomes" id="UP000186341"/>
    </source>
</evidence>
<keyword evidence="5" id="KW-1185">Reference proteome</keyword>
<evidence type="ECO:0000256" key="2">
    <source>
        <dbReference type="SAM" id="Phobius"/>
    </source>
</evidence>
<proteinExistence type="predicted"/>